<proteinExistence type="predicted"/>
<comment type="caution">
    <text evidence="2">The sequence shown here is derived from an EMBL/GenBank/DDBJ whole genome shotgun (WGS) entry which is preliminary data.</text>
</comment>
<feature type="region of interest" description="Disordered" evidence="1">
    <location>
        <begin position="26"/>
        <end position="46"/>
    </location>
</feature>
<evidence type="ECO:0000313" key="3">
    <source>
        <dbReference type="Proteomes" id="UP000494165"/>
    </source>
</evidence>
<keyword evidence="3" id="KW-1185">Reference proteome</keyword>
<dbReference type="Proteomes" id="UP000494165">
    <property type="component" value="Unassembled WGS sequence"/>
</dbReference>
<protein>
    <submittedName>
        <fullName evidence="2">Uncharacterized protein</fullName>
    </submittedName>
</protein>
<reference evidence="2 3" key="1">
    <citation type="submission" date="2020-04" db="EMBL/GenBank/DDBJ databases">
        <authorList>
            <person name="Alioto T."/>
            <person name="Alioto T."/>
            <person name="Gomez Garrido J."/>
        </authorList>
    </citation>
    <scope>NUCLEOTIDE SEQUENCE [LARGE SCALE GENOMIC DNA]</scope>
</reference>
<accession>A0A8S1E071</accession>
<dbReference type="AlphaFoldDB" id="A0A8S1E071"/>
<sequence>MDLPDVTSNGRFAIYQNHLSCYGENKQRDCHSSATSSRDGPSNSAHLTTSQRVLDILDLEHRGPPATRSGGHLNKRIPRPRNVAELATKKIIARHEGAQRRNEARYKRYALRCAEAECAAKTDAERACRQRRQSSSSNTESCRSEQRRLRTSNTSASSTAPVHVAVLNSESNQQLELQAKETTDEDKQRLEEYLQTVGKQFMQLLEKCNQRRLKCAETEKWRWSAFTYDARIPAVEIEKQISSFTDCLQQEE</sequence>
<evidence type="ECO:0000256" key="1">
    <source>
        <dbReference type="SAM" id="MobiDB-lite"/>
    </source>
</evidence>
<name>A0A8S1E071_9INSE</name>
<organism evidence="2 3">
    <name type="scientific">Cloeon dipterum</name>
    <dbReference type="NCBI Taxonomy" id="197152"/>
    <lineage>
        <taxon>Eukaryota</taxon>
        <taxon>Metazoa</taxon>
        <taxon>Ecdysozoa</taxon>
        <taxon>Arthropoda</taxon>
        <taxon>Hexapoda</taxon>
        <taxon>Insecta</taxon>
        <taxon>Pterygota</taxon>
        <taxon>Palaeoptera</taxon>
        <taxon>Ephemeroptera</taxon>
        <taxon>Pisciforma</taxon>
        <taxon>Baetidae</taxon>
        <taxon>Cloeon</taxon>
    </lineage>
</organism>
<evidence type="ECO:0000313" key="2">
    <source>
        <dbReference type="EMBL" id="CAB3387656.1"/>
    </source>
</evidence>
<feature type="region of interest" description="Disordered" evidence="1">
    <location>
        <begin position="61"/>
        <end position="80"/>
    </location>
</feature>
<feature type="compositionally biased region" description="Polar residues" evidence="1">
    <location>
        <begin position="32"/>
        <end position="46"/>
    </location>
</feature>
<feature type="region of interest" description="Disordered" evidence="1">
    <location>
        <begin position="124"/>
        <end position="160"/>
    </location>
</feature>
<dbReference type="EMBL" id="CADEPI010000603">
    <property type="protein sequence ID" value="CAB3387656.1"/>
    <property type="molecule type" value="Genomic_DNA"/>
</dbReference>
<feature type="compositionally biased region" description="Polar residues" evidence="1">
    <location>
        <begin position="151"/>
        <end position="160"/>
    </location>
</feature>
<gene>
    <name evidence="2" type="ORF">CLODIP_2_CD14157</name>
</gene>